<evidence type="ECO:0000256" key="3">
    <source>
        <dbReference type="ARBA" id="ARBA00029741"/>
    </source>
</evidence>
<dbReference type="InterPro" id="IPR051804">
    <property type="entry name" value="Carb_Metab_Reg_Kinase/Isom"/>
</dbReference>
<dbReference type="PANTHER" id="PTHR42742:SF3">
    <property type="entry name" value="FRUCTOKINASE"/>
    <property type="match status" value="1"/>
</dbReference>
<dbReference type="Gene3D" id="2.60.120.10">
    <property type="entry name" value="Jelly Rolls"/>
    <property type="match status" value="2"/>
</dbReference>
<protein>
    <recommendedName>
        <fullName evidence="3">Phosphohexomutase</fullName>
    </recommendedName>
    <alternativeName>
        <fullName evidence="4">Phosphomannose isomerase</fullName>
    </alternativeName>
</protein>
<dbReference type="RefSeq" id="WP_073312516.1">
    <property type="nucleotide sequence ID" value="NZ_FQYP01000001.1"/>
</dbReference>
<dbReference type="GO" id="GO:0008270">
    <property type="term" value="F:zinc ion binding"/>
    <property type="evidence" value="ECO:0007669"/>
    <property type="project" value="InterPro"/>
</dbReference>
<dbReference type="AlphaFoldDB" id="A0A1M6A625"/>
<evidence type="ECO:0000259" key="7">
    <source>
        <dbReference type="Pfam" id="PF20511"/>
    </source>
</evidence>
<feature type="active site" evidence="6">
    <location>
        <position position="203"/>
    </location>
</feature>
<evidence type="ECO:0000256" key="1">
    <source>
        <dbReference type="ARBA" id="ARBA00022723"/>
    </source>
</evidence>
<keyword evidence="1 5" id="KW-0479">Metal-binding</keyword>
<dbReference type="SUPFAM" id="SSF51182">
    <property type="entry name" value="RmlC-like cupins"/>
    <property type="match status" value="1"/>
</dbReference>
<dbReference type="Pfam" id="PF21621">
    <property type="entry name" value="MPI_cupin_dom"/>
    <property type="match status" value="1"/>
</dbReference>
<dbReference type="InterPro" id="IPR014710">
    <property type="entry name" value="RmlC-like_jellyroll"/>
</dbReference>
<keyword evidence="10" id="KW-1185">Reference proteome</keyword>
<dbReference type="EMBL" id="FQYP01000001">
    <property type="protein sequence ID" value="SHI31920.1"/>
    <property type="molecule type" value="Genomic_DNA"/>
</dbReference>
<dbReference type="Pfam" id="PF20511">
    <property type="entry name" value="PMI_typeI_cat"/>
    <property type="match status" value="1"/>
</dbReference>
<organism evidence="9 10">
    <name type="scientific">Aquimarina spongiae</name>
    <dbReference type="NCBI Taxonomy" id="570521"/>
    <lineage>
        <taxon>Bacteria</taxon>
        <taxon>Pseudomonadati</taxon>
        <taxon>Bacteroidota</taxon>
        <taxon>Flavobacteriia</taxon>
        <taxon>Flavobacteriales</taxon>
        <taxon>Flavobacteriaceae</taxon>
        <taxon>Aquimarina</taxon>
    </lineage>
</organism>
<evidence type="ECO:0000256" key="2">
    <source>
        <dbReference type="ARBA" id="ARBA00022833"/>
    </source>
</evidence>
<dbReference type="PANTHER" id="PTHR42742">
    <property type="entry name" value="TRANSCRIPTIONAL REPRESSOR MPRA"/>
    <property type="match status" value="1"/>
</dbReference>
<dbReference type="InterPro" id="IPR011051">
    <property type="entry name" value="RmlC_Cupin_sf"/>
</dbReference>
<evidence type="ECO:0000313" key="9">
    <source>
        <dbReference type="EMBL" id="SHI31920.1"/>
    </source>
</evidence>
<evidence type="ECO:0000313" key="10">
    <source>
        <dbReference type="Proteomes" id="UP000184432"/>
    </source>
</evidence>
<feature type="binding site" evidence="5">
    <location>
        <position position="125"/>
    </location>
    <ligand>
        <name>Zn(2+)</name>
        <dbReference type="ChEBI" id="CHEBI:29105"/>
    </ligand>
</feature>
<sequence length="330" mass="37557">MTTANKISYPIKFQPILKEKVWGGNKLATRFNKKATKDNIGESWEISDVDGDVSVVSNGPLIGKTLTEILAEYKELLVGKHVYEHFENKFPLLIKFIDAKKPLSIQVHPNNELAQERHNSFGKTEMWYIMDAEQNGNLIVGFQKDANQEEYLEHLNNKTLMNILNEDEVQEGDVYFIPTGRVHAIGGGVLLAEIQQTSDITYRIYDWDRPDQYGNYRELHTDLALDAIDYKAETSYKSSYETKENTPTELVSCEYFTTNQLVINQDTYQANHLQDSFVIYICVSGSCSIHYENGSKVDMAVGQTVLIPAVLKSYSIEAKSEAKLLEVYIK</sequence>
<dbReference type="Proteomes" id="UP000184432">
    <property type="component" value="Unassembled WGS sequence"/>
</dbReference>
<evidence type="ECO:0000256" key="5">
    <source>
        <dbReference type="PIRSR" id="PIRSR036894-1"/>
    </source>
</evidence>
<dbReference type="InterPro" id="IPR046457">
    <property type="entry name" value="PMI_typeI_cat"/>
</dbReference>
<feature type="domain" description="Mannose-6-phosphate isomerase cupin" evidence="8">
    <location>
        <begin position="248"/>
        <end position="320"/>
    </location>
</feature>
<evidence type="ECO:0000256" key="4">
    <source>
        <dbReference type="ARBA" id="ARBA00030762"/>
    </source>
</evidence>
<evidence type="ECO:0000256" key="6">
    <source>
        <dbReference type="PIRSR" id="PIRSR036894-2"/>
    </source>
</evidence>
<comment type="cofactor">
    <cofactor evidence="5">
        <name>Zn(2+)</name>
        <dbReference type="ChEBI" id="CHEBI:29105"/>
    </cofactor>
    <text evidence="5">Binds 1 zinc ion per subunit.</text>
</comment>
<dbReference type="PIRSF" id="PIRSF036894">
    <property type="entry name" value="PMI_Firm_short"/>
    <property type="match status" value="1"/>
</dbReference>
<keyword evidence="2 5" id="KW-0862">Zinc</keyword>
<dbReference type="GO" id="GO:0004476">
    <property type="term" value="F:mannose-6-phosphate isomerase activity"/>
    <property type="evidence" value="ECO:0007669"/>
    <property type="project" value="InterPro"/>
</dbReference>
<dbReference type="GO" id="GO:0005975">
    <property type="term" value="P:carbohydrate metabolic process"/>
    <property type="evidence" value="ECO:0007669"/>
    <property type="project" value="InterPro"/>
</dbReference>
<name>A0A1M6A625_9FLAO</name>
<dbReference type="STRING" id="570521.SAMN04488508_101112"/>
<feature type="binding site" evidence="5">
    <location>
        <position position="108"/>
    </location>
    <ligand>
        <name>Zn(2+)</name>
        <dbReference type="ChEBI" id="CHEBI:29105"/>
    </ligand>
</feature>
<evidence type="ECO:0000259" key="8">
    <source>
        <dbReference type="Pfam" id="PF21621"/>
    </source>
</evidence>
<dbReference type="InterPro" id="IPR049071">
    <property type="entry name" value="MPI_cupin_dom"/>
</dbReference>
<dbReference type="OrthoDB" id="9808275at2"/>
<proteinExistence type="predicted"/>
<dbReference type="InterPro" id="IPR014628">
    <property type="entry name" value="Man6P_isomerase_Firm_short"/>
</dbReference>
<feature type="binding site" evidence="5">
    <location>
        <position position="183"/>
    </location>
    <ligand>
        <name>Zn(2+)</name>
        <dbReference type="ChEBI" id="CHEBI:29105"/>
    </ligand>
</feature>
<gene>
    <name evidence="9" type="ORF">SAMN04488508_101112</name>
</gene>
<accession>A0A1M6A625</accession>
<keyword evidence="9" id="KW-0413">Isomerase</keyword>
<dbReference type="CDD" id="cd07010">
    <property type="entry name" value="cupin_PMI_type_I_N_bac"/>
    <property type="match status" value="1"/>
</dbReference>
<reference evidence="10" key="1">
    <citation type="submission" date="2016-11" db="EMBL/GenBank/DDBJ databases">
        <authorList>
            <person name="Varghese N."/>
            <person name="Submissions S."/>
        </authorList>
    </citation>
    <scope>NUCLEOTIDE SEQUENCE [LARGE SCALE GENOMIC DNA]</scope>
    <source>
        <strain evidence="10">DSM 22623</strain>
    </source>
</reference>
<feature type="domain" description="Phosphomannose isomerase type I catalytic" evidence="7">
    <location>
        <begin position="12"/>
        <end position="120"/>
    </location>
</feature>